<protein>
    <submittedName>
        <fullName evidence="2">Large subunit of -dimethylformamidase</fullName>
    </submittedName>
</protein>
<name>A0A8H4LBF7_9HYPO</name>
<organism evidence="2 3">
    <name type="scientific">Fusarium albosuccineum</name>
    <dbReference type="NCBI Taxonomy" id="1237068"/>
    <lineage>
        <taxon>Eukaryota</taxon>
        <taxon>Fungi</taxon>
        <taxon>Dikarya</taxon>
        <taxon>Ascomycota</taxon>
        <taxon>Pezizomycotina</taxon>
        <taxon>Sordariomycetes</taxon>
        <taxon>Hypocreomycetidae</taxon>
        <taxon>Hypocreales</taxon>
        <taxon>Nectriaceae</taxon>
        <taxon>Fusarium</taxon>
        <taxon>Fusarium decemcellulare species complex</taxon>
    </lineage>
</organism>
<evidence type="ECO:0000259" key="1">
    <source>
        <dbReference type="Pfam" id="PF20254"/>
    </source>
</evidence>
<evidence type="ECO:0000313" key="2">
    <source>
        <dbReference type="EMBL" id="KAF4465140.1"/>
    </source>
</evidence>
<dbReference type="Pfam" id="PF20254">
    <property type="entry name" value="DMFA2_C"/>
    <property type="match status" value="1"/>
</dbReference>
<dbReference type="Proteomes" id="UP000554235">
    <property type="component" value="Unassembled WGS sequence"/>
</dbReference>
<evidence type="ECO:0000313" key="3">
    <source>
        <dbReference type="Proteomes" id="UP000554235"/>
    </source>
</evidence>
<sequence length="778" mass="86161">MVTGSGHFDDVEISIGSTLPDEFRNEDEIIGYVEPWIASPGEEVSVKVSSTISKYTWSLVRLIQGLDHPKAPSVKEEVISVPNSSHDVINGTYKKAHCGSYALIETWKNTQRSQIKGLRFTCFAQPWLLDTDQDQVLISTLDASQASGIALLLRKPGQLCIYVGNGQSIDSYDTGIDLRRWRWAEVDLQIDGDGLALRVNHRQRLVEVTPRASTFSKKLDRLPVLNGSQSLLLAAGLFSNELLPMDSPSGIFNGRLDSPHIQVSFDGSSYTTWAKYDFSLDIPTDKITDTSLNANHGILVNAPTRATKGHDWDGSEPDWTKAKYGYGAIHFHEDDLDDASWFTDFTIKIPVDVPSGAYAVVVKGVDREDVVDKITFFVRPHHEPCTPHPRVAIVLSTFTYLAYANEHMFDETRDSKMVLAGGVHIRKDADWRRVVRRSDLGCSLYDVHRDGSGNVFTSSKRPILNIRPGYVNWAFHRPREFSADQFMIGLLEERLGRRGYDVLTDHDLHLRGVNALQGYDVVLTGCHPEYPSLESLNAYAAFAKRGGNIMYLGGNGFYWCSVTDPSRPHRMEVRRGDQGCRSFGLPAGERMHSLNGAQGGLWRGRGRNPQSLFGIGSCACGNGPGVPYRFSNNIVQSSDFAWLFEGLERDDSGDIPLLGTEGFGGGASGDEIDRLDFSLGTPANAVLLATSTGHDDSFGLFNEESMYPMVNTTGTNCDKIRSDMVIYETNGGGSVFSVGSINWYCSLGWNKYENNVARLTWNVVKEFLKRSQSTASVV</sequence>
<accession>A0A8H4LBF7</accession>
<dbReference type="AlphaFoldDB" id="A0A8H4LBF7"/>
<reference evidence="2 3" key="1">
    <citation type="submission" date="2020-01" db="EMBL/GenBank/DDBJ databases">
        <title>Identification and distribution of gene clusters putatively required for synthesis of sphingolipid metabolism inhibitors in phylogenetically diverse species of the filamentous fungus Fusarium.</title>
        <authorList>
            <person name="Kim H.-S."/>
            <person name="Busman M."/>
            <person name="Brown D.W."/>
            <person name="Divon H."/>
            <person name="Uhlig S."/>
            <person name="Proctor R.H."/>
        </authorList>
    </citation>
    <scope>NUCLEOTIDE SEQUENCE [LARGE SCALE GENOMIC DNA]</scope>
    <source>
        <strain evidence="2 3">NRRL 20459</strain>
    </source>
</reference>
<proteinExistence type="predicted"/>
<feature type="domain" description="N,N-dimethylformamidase beta subunit-like C-terminal" evidence="1">
    <location>
        <begin position="304"/>
        <end position="754"/>
    </location>
</feature>
<gene>
    <name evidence="2" type="ORF">FALBO_8020</name>
</gene>
<dbReference type="InterPro" id="IPR046540">
    <property type="entry name" value="DMFA2_C"/>
</dbReference>
<dbReference type="EMBL" id="JAADYS010001084">
    <property type="protein sequence ID" value="KAF4465140.1"/>
    <property type="molecule type" value="Genomic_DNA"/>
</dbReference>
<dbReference type="OrthoDB" id="5287072at2759"/>
<keyword evidence="3" id="KW-1185">Reference proteome</keyword>
<comment type="caution">
    <text evidence="2">The sequence shown here is derived from an EMBL/GenBank/DDBJ whole genome shotgun (WGS) entry which is preliminary data.</text>
</comment>